<organism evidence="1">
    <name type="scientific">Arion vulgaris</name>
    <dbReference type="NCBI Taxonomy" id="1028688"/>
    <lineage>
        <taxon>Eukaryota</taxon>
        <taxon>Metazoa</taxon>
        <taxon>Spiralia</taxon>
        <taxon>Lophotrochozoa</taxon>
        <taxon>Mollusca</taxon>
        <taxon>Gastropoda</taxon>
        <taxon>Heterobranchia</taxon>
        <taxon>Euthyneura</taxon>
        <taxon>Panpulmonata</taxon>
        <taxon>Eupulmonata</taxon>
        <taxon>Stylommatophora</taxon>
        <taxon>Helicina</taxon>
        <taxon>Arionoidea</taxon>
        <taxon>Arionidae</taxon>
        <taxon>Arion</taxon>
    </lineage>
</organism>
<dbReference type="AlphaFoldDB" id="A0A0B7C2F7"/>
<reference evidence="1" key="1">
    <citation type="submission" date="2014-12" db="EMBL/GenBank/DDBJ databases">
        <title>Insight into the proteome of Arion vulgaris.</title>
        <authorList>
            <person name="Aradska J."/>
            <person name="Bulat T."/>
            <person name="Smidak R."/>
            <person name="Sarate P."/>
            <person name="Gangsoo J."/>
            <person name="Sialana F."/>
            <person name="Bilban M."/>
            <person name="Lubec G."/>
        </authorList>
    </citation>
    <scope>NUCLEOTIDE SEQUENCE</scope>
    <source>
        <tissue evidence="1">Skin</tissue>
    </source>
</reference>
<feature type="non-terminal residue" evidence="1">
    <location>
        <position position="53"/>
    </location>
</feature>
<proteinExistence type="predicted"/>
<gene>
    <name evidence="1" type="primary">ORF219692</name>
</gene>
<dbReference type="EMBL" id="HACG01051950">
    <property type="protein sequence ID" value="CEK98821.1"/>
    <property type="molecule type" value="Transcribed_RNA"/>
</dbReference>
<evidence type="ECO:0000313" key="1">
    <source>
        <dbReference type="EMBL" id="CEK98821.1"/>
    </source>
</evidence>
<protein>
    <submittedName>
        <fullName evidence="1">Uncharacterized protein</fullName>
    </submittedName>
</protein>
<name>A0A0B7C2F7_9EUPU</name>
<accession>A0A0B7C2F7</accession>
<sequence length="53" mass="6375">MTKYGNEFRMMEIFYCYPTRRPVYQQLTVLSVFVQGKEEEDNSCQLVHCGEYL</sequence>